<accession>A0A3N2ARK4</accession>
<dbReference type="InterPro" id="IPR000182">
    <property type="entry name" value="GNAT_dom"/>
</dbReference>
<dbReference type="PROSITE" id="PS51186">
    <property type="entry name" value="GNAT"/>
    <property type="match status" value="1"/>
</dbReference>
<dbReference type="GO" id="GO:0016747">
    <property type="term" value="F:acyltransferase activity, transferring groups other than amino-acyl groups"/>
    <property type="evidence" value="ECO:0007669"/>
    <property type="project" value="InterPro"/>
</dbReference>
<dbReference type="EMBL" id="RKHJ01000001">
    <property type="protein sequence ID" value="ROR65673.1"/>
    <property type="molecule type" value="Genomic_DNA"/>
</dbReference>
<evidence type="ECO:0000313" key="5">
    <source>
        <dbReference type="Proteomes" id="UP000275456"/>
    </source>
</evidence>
<dbReference type="OrthoDB" id="2935121at2"/>
<evidence type="ECO:0000256" key="2">
    <source>
        <dbReference type="ARBA" id="ARBA00023315"/>
    </source>
</evidence>
<keyword evidence="1 4" id="KW-0808">Transferase</keyword>
<gene>
    <name evidence="4" type="ORF">EDD26_1042</name>
</gene>
<feature type="domain" description="N-acetyltransferase" evidence="3">
    <location>
        <begin position="16"/>
        <end position="168"/>
    </location>
</feature>
<dbReference type="InterPro" id="IPR016181">
    <property type="entry name" value="Acyl_CoA_acyltransferase"/>
</dbReference>
<dbReference type="InterPro" id="IPR050832">
    <property type="entry name" value="Bact_Acetyltransf"/>
</dbReference>
<comment type="caution">
    <text evidence="4">The sequence shown here is derived from an EMBL/GenBank/DDBJ whole genome shotgun (WGS) entry which is preliminary data.</text>
</comment>
<dbReference type="SUPFAM" id="SSF55729">
    <property type="entry name" value="Acyl-CoA N-acyltransferases (Nat)"/>
    <property type="match status" value="1"/>
</dbReference>
<dbReference type="CDD" id="cd04301">
    <property type="entry name" value="NAT_SF"/>
    <property type="match status" value="1"/>
</dbReference>
<dbReference type="Proteomes" id="UP000275456">
    <property type="component" value="Unassembled WGS sequence"/>
</dbReference>
<name>A0A3N2ARK4_9MICO</name>
<organism evidence="4 5">
    <name type="scientific">Agrococcus jenensis</name>
    <dbReference type="NCBI Taxonomy" id="46353"/>
    <lineage>
        <taxon>Bacteria</taxon>
        <taxon>Bacillati</taxon>
        <taxon>Actinomycetota</taxon>
        <taxon>Actinomycetes</taxon>
        <taxon>Micrococcales</taxon>
        <taxon>Microbacteriaceae</taxon>
        <taxon>Agrococcus</taxon>
    </lineage>
</organism>
<keyword evidence="5" id="KW-1185">Reference proteome</keyword>
<reference evidence="4 5" key="1">
    <citation type="submission" date="2018-11" db="EMBL/GenBank/DDBJ databases">
        <title>Sequencing the genomes of 1000 actinobacteria strains.</title>
        <authorList>
            <person name="Klenk H.-P."/>
        </authorList>
    </citation>
    <scope>NUCLEOTIDE SEQUENCE [LARGE SCALE GENOMIC DNA]</scope>
    <source>
        <strain evidence="4 5">DSM 9580</strain>
    </source>
</reference>
<proteinExistence type="predicted"/>
<dbReference type="PANTHER" id="PTHR43877">
    <property type="entry name" value="AMINOALKYLPHOSPHONATE N-ACETYLTRANSFERASE-RELATED-RELATED"/>
    <property type="match status" value="1"/>
</dbReference>
<evidence type="ECO:0000256" key="1">
    <source>
        <dbReference type="ARBA" id="ARBA00022679"/>
    </source>
</evidence>
<evidence type="ECO:0000259" key="3">
    <source>
        <dbReference type="PROSITE" id="PS51186"/>
    </source>
</evidence>
<sequence>MGDGDTGDGGTGDGGLRIRPATTADADVLLPLFAAHRAADEPDEKVDRYRERLGSLVENHAHHIVVAELDGRVIGYAAAQDYGPAPHRDWSIARMHDLWVSPDARGHGAGTALFEAVRSWAELDTRVRVLEWQSLDVAAAFYRRLGLSGEHVDETDPRERYELEVHLPSRR</sequence>
<dbReference type="Pfam" id="PF00583">
    <property type="entry name" value="Acetyltransf_1"/>
    <property type="match status" value="1"/>
</dbReference>
<keyword evidence="2" id="KW-0012">Acyltransferase</keyword>
<evidence type="ECO:0000313" key="4">
    <source>
        <dbReference type="EMBL" id="ROR65673.1"/>
    </source>
</evidence>
<protein>
    <submittedName>
        <fullName evidence="4">N-acetylglutamate synthase-like GNAT family acetyltransferase</fullName>
    </submittedName>
</protein>
<dbReference type="Gene3D" id="3.40.630.30">
    <property type="match status" value="1"/>
</dbReference>
<dbReference type="AlphaFoldDB" id="A0A3N2ARK4"/>
<dbReference type="RefSeq" id="WP_123696738.1">
    <property type="nucleotide sequence ID" value="NZ_RKHJ01000001.1"/>
</dbReference>